<sequence length="78" mass="8813">MVSATVTTVIMWASIALVYILRRMVNADTGETNQDKKWTFGQVLATATWAPVMMEVFIIWRDGPEKALSGLMSDRYEV</sequence>
<keyword evidence="1" id="KW-0472">Membrane</keyword>
<keyword evidence="1" id="KW-1133">Transmembrane helix</keyword>
<dbReference type="EMBL" id="KZ805367">
    <property type="protein sequence ID" value="PVI00837.1"/>
    <property type="molecule type" value="Genomic_DNA"/>
</dbReference>
<gene>
    <name evidence="2" type="ORF">DM02DRAFT_562463</name>
</gene>
<dbReference type="Proteomes" id="UP000244855">
    <property type="component" value="Unassembled WGS sequence"/>
</dbReference>
<organism evidence="2 3">
    <name type="scientific">Periconia macrospinosa</name>
    <dbReference type="NCBI Taxonomy" id="97972"/>
    <lineage>
        <taxon>Eukaryota</taxon>
        <taxon>Fungi</taxon>
        <taxon>Dikarya</taxon>
        <taxon>Ascomycota</taxon>
        <taxon>Pezizomycotina</taxon>
        <taxon>Dothideomycetes</taxon>
        <taxon>Pleosporomycetidae</taxon>
        <taxon>Pleosporales</taxon>
        <taxon>Massarineae</taxon>
        <taxon>Periconiaceae</taxon>
        <taxon>Periconia</taxon>
    </lineage>
</organism>
<name>A0A2V1DRP3_9PLEO</name>
<feature type="non-terminal residue" evidence="2">
    <location>
        <position position="78"/>
    </location>
</feature>
<keyword evidence="3" id="KW-1185">Reference proteome</keyword>
<evidence type="ECO:0000313" key="2">
    <source>
        <dbReference type="EMBL" id="PVI00837.1"/>
    </source>
</evidence>
<reference evidence="2 3" key="1">
    <citation type="journal article" date="2018" name="Sci. Rep.">
        <title>Comparative genomics provides insights into the lifestyle and reveals functional heterogeneity of dark septate endophytic fungi.</title>
        <authorList>
            <person name="Knapp D.G."/>
            <person name="Nemeth J.B."/>
            <person name="Barry K."/>
            <person name="Hainaut M."/>
            <person name="Henrissat B."/>
            <person name="Johnson J."/>
            <person name="Kuo A."/>
            <person name="Lim J.H.P."/>
            <person name="Lipzen A."/>
            <person name="Nolan M."/>
            <person name="Ohm R.A."/>
            <person name="Tamas L."/>
            <person name="Grigoriev I.V."/>
            <person name="Spatafora J.W."/>
            <person name="Nagy L.G."/>
            <person name="Kovacs G.M."/>
        </authorList>
    </citation>
    <scope>NUCLEOTIDE SEQUENCE [LARGE SCALE GENOMIC DNA]</scope>
    <source>
        <strain evidence="2 3">DSE2036</strain>
    </source>
</reference>
<feature type="transmembrane region" description="Helical" evidence="1">
    <location>
        <begin position="43"/>
        <end position="60"/>
    </location>
</feature>
<dbReference type="AlphaFoldDB" id="A0A2V1DRP3"/>
<keyword evidence="1" id="KW-0812">Transmembrane</keyword>
<evidence type="ECO:0000313" key="3">
    <source>
        <dbReference type="Proteomes" id="UP000244855"/>
    </source>
</evidence>
<proteinExistence type="predicted"/>
<dbReference type="OrthoDB" id="4582561at2759"/>
<feature type="transmembrane region" description="Helical" evidence="1">
    <location>
        <begin position="6"/>
        <end position="22"/>
    </location>
</feature>
<protein>
    <submittedName>
        <fullName evidence="2">Uncharacterized protein</fullName>
    </submittedName>
</protein>
<evidence type="ECO:0000256" key="1">
    <source>
        <dbReference type="SAM" id="Phobius"/>
    </source>
</evidence>
<accession>A0A2V1DRP3</accession>